<evidence type="ECO:0000256" key="1">
    <source>
        <dbReference type="ARBA" id="ARBA00022448"/>
    </source>
</evidence>
<proteinExistence type="predicted"/>
<protein>
    <submittedName>
        <fullName evidence="3">Uncharacterized protein</fullName>
    </submittedName>
</protein>
<reference evidence="3 4" key="1">
    <citation type="submission" date="2024-01" db="EMBL/GenBank/DDBJ databases">
        <title>Genome assemblies of Stephania.</title>
        <authorList>
            <person name="Yang L."/>
        </authorList>
    </citation>
    <scope>NUCLEOTIDE SEQUENCE [LARGE SCALE GENOMIC DNA]</scope>
    <source>
        <strain evidence="3">QJT</strain>
        <tissue evidence="3">Leaf</tissue>
    </source>
</reference>
<gene>
    <name evidence="3" type="ORF">Sjap_018324</name>
</gene>
<organism evidence="3 4">
    <name type="scientific">Stephania japonica</name>
    <dbReference type="NCBI Taxonomy" id="461633"/>
    <lineage>
        <taxon>Eukaryota</taxon>
        <taxon>Viridiplantae</taxon>
        <taxon>Streptophyta</taxon>
        <taxon>Embryophyta</taxon>
        <taxon>Tracheophyta</taxon>
        <taxon>Spermatophyta</taxon>
        <taxon>Magnoliopsida</taxon>
        <taxon>Ranunculales</taxon>
        <taxon>Menispermaceae</taxon>
        <taxon>Menispermoideae</taxon>
        <taxon>Cissampelideae</taxon>
        <taxon>Stephania</taxon>
    </lineage>
</organism>
<dbReference type="AlphaFoldDB" id="A0AAP0I7S4"/>
<evidence type="ECO:0000313" key="3">
    <source>
        <dbReference type="EMBL" id="KAK9110264.1"/>
    </source>
</evidence>
<accession>A0AAP0I7S4</accession>
<keyword evidence="1" id="KW-0813">Transport</keyword>
<dbReference type="EMBL" id="JBBNAE010000007">
    <property type="protein sequence ID" value="KAK9110264.1"/>
    <property type="molecule type" value="Genomic_DNA"/>
</dbReference>
<dbReference type="PANTHER" id="PTHR19241">
    <property type="entry name" value="ATP-BINDING CASSETTE TRANSPORTER"/>
    <property type="match status" value="1"/>
</dbReference>
<sequence length="118" mass="13146">MEGRKENVVTDYILKILGLDICADTMVGNEMIRGEMLVGPAKALFMPYVPRDAEVDQDGDSPINRLEARQRESGCQKPRYRGVLSQTPWQYRECSNSRRHSCTSGAGASGARTVRMPP</sequence>
<evidence type="ECO:0000256" key="2">
    <source>
        <dbReference type="SAM" id="MobiDB-lite"/>
    </source>
</evidence>
<keyword evidence="4" id="KW-1185">Reference proteome</keyword>
<name>A0AAP0I7S4_9MAGN</name>
<comment type="caution">
    <text evidence="3">The sequence shown here is derived from an EMBL/GenBank/DDBJ whole genome shotgun (WGS) entry which is preliminary data.</text>
</comment>
<feature type="region of interest" description="Disordered" evidence="2">
    <location>
        <begin position="95"/>
        <end position="118"/>
    </location>
</feature>
<dbReference type="Proteomes" id="UP001417504">
    <property type="component" value="Unassembled WGS sequence"/>
</dbReference>
<evidence type="ECO:0000313" key="4">
    <source>
        <dbReference type="Proteomes" id="UP001417504"/>
    </source>
</evidence>